<protein>
    <submittedName>
        <fullName evidence="1 3">Uncharacterized protein</fullName>
    </submittedName>
</protein>
<evidence type="ECO:0000313" key="2">
    <source>
        <dbReference type="Proteomes" id="UP000278627"/>
    </source>
</evidence>
<gene>
    <name evidence="1" type="ORF">BPAG_LOCUS13000</name>
</gene>
<dbReference type="WBParaSite" id="BPAG_0001307201-mRNA-1">
    <property type="protein sequence ID" value="BPAG_0001307201-mRNA-1"/>
    <property type="gene ID" value="BPAG_0001307201"/>
</dbReference>
<organism evidence="3">
    <name type="scientific">Brugia pahangi</name>
    <name type="common">Filarial nematode worm</name>
    <dbReference type="NCBI Taxonomy" id="6280"/>
    <lineage>
        <taxon>Eukaryota</taxon>
        <taxon>Metazoa</taxon>
        <taxon>Ecdysozoa</taxon>
        <taxon>Nematoda</taxon>
        <taxon>Chromadorea</taxon>
        <taxon>Rhabditida</taxon>
        <taxon>Spirurina</taxon>
        <taxon>Spiruromorpha</taxon>
        <taxon>Filarioidea</taxon>
        <taxon>Onchocercidae</taxon>
        <taxon>Brugia</taxon>
    </lineage>
</organism>
<accession>A0A0N4TVY6</accession>
<reference evidence="3" key="1">
    <citation type="submission" date="2017-02" db="UniProtKB">
        <authorList>
            <consortium name="WormBaseParasite"/>
        </authorList>
    </citation>
    <scope>IDENTIFICATION</scope>
</reference>
<proteinExistence type="predicted"/>
<dbReference type="Proteomes" id="UP000278627">
    <property type="component" value="Unassembled WGS sequence"/>
</dbReference>
<dbReference type="AlphaFoldDB" id="A0A0N4TVY6"/>
<keyword evidence="2" id="KW-1185">Reference proteome</keyword>
<dbReference type="EMBL" id="UZAD01013341">
    <property type="protein sequence ID" value="VDN94186.1"/>
    <property type="molecule type" value="Genomic_DNA"/>
</dbReference>
<evidence type="ECO:0000313" key="1">
    <source>
        <dbReference type="EMBL" id="VDN94186.1"/>
    </source>
</evidence>
<sequence>MCGENGVKESLCLRGTDNLMGSVEDVKTELRNGI</sequence>
<reference evidence="1 2" key="2">
    <citation type="submission" date="2018-11" db="EMBL/GenBank/DDBJ databases">
        <authorList>
            <consortium name="Pathogen Informatics"/>
        </authorList>
    </citation>
    <scope>NUCLEOTIDE SEQUENCE [LARGE SCALE GENOMIC DNA]</scope>
</reference>
<evidence type="ECO:0000313" key="3">
    <source>
        <dbReference type="WBParaSite" id="BPAG_0001307201-mRNA-1"/>
    </source>
</evidence>
<name>A0A0N4TVY6_BRUPA</name>